<dbReference type="Pfam" id="PF17784">
    <property type="entry name" value="Sulfotransfer_4"/>
    <property type="match status" value="1"/>
</dbReference>
<evidence type="ECO:0000313" key="3">
    <source>
        <dbReference type="Proteomes" id="UP000654075"/>
    </source>
</evidence>
<accession>A0A813DJG1</accession>
<feature type="region of interest" description="Disordered" evidence="1">
    <location>
        <begin position="1"/>
        <end position="51"/>
    </location>
</feature>
<dbReference type="InterPro" id="IPR040632">
    <property type="entry name" value="Sulfotransfer_4"/>
</dbReference>
<reference evidence="2" key="1">
    <citation type="submission" date="2021-02" db="EMBL/GenBank/DDBJ databases">
        <authorList>
            <person name="Dougan E. K."/>
            <person name="Rhodes N."/>
            <person name="Thang M."/>
            <person name="Chan C."/>
        </authorList>
    </citation>
    <scope>NUCLEOTIDE SEQUENCE</scope>
</reference>
<proteinExistence type="predicted"/>
<dbReference type="EMBL" id="CAJNNV010002167">
    <property type="protein sequence ID" value="CAE8586664.1"/>
    <property type="molecule type" value="Genomic_DNA"/>
</dbReference>
<evidence type="ECO:0000313" key="2">
    <source>
        <dbReference type="EMBL" id="CAE8586664.1"/>
    </source>
</evidence>
<dbReference type="OrthoDB" id="408152at2759"/>
<dbReference type="InterPro" id="IPR027417">
    <property type="entry name" value="P-loop_NTPase"/>
</dbReference>
<sequence length="259" mass="28341">MADPGDDTPSRKKASNKMQREAVPFLVPEASSEPKAWLGDVKDSGAPAASGSALAWMSATADQSPPKVVPASNAGKNLQDDKALRLSGTDANQRLIAHLMQNAVNDGKPPMAYLPAEVDAVAEMNGLYWKDKQRGLVEGIFPQMSCLEQLVQAYPQAFFILNTRDHEAWVKSVDNHLDMRQRLVSAELPGLPKGKGGTDQELIEWVAAHHQRVRDLLSARGCRLLCFDIDQHGEAELSSFLGRPLVWPHSNATPAWKCN</sequence>
<name>A0A813DJG1_POLGL</name>
<keyword evidence="3" id="KW-1185">Reference proteome</keyword>
<dbReference type="PANTHER" id="PTHR36978:SF4">
    <property type="entry name" value="P-LOOP CONTAINING NUCLEOSIDE TRIPHOSPHATE HYDROLASE PROTEIN"/>
    <property type="match status" value="1"/>
</dbReference>
<organism evidence="2 3">
    <name type="scientific">Polarella glacialis</name>
    <name type="common">Dinoflagellate</name>
    <dbReference type="NCBI Taxonomy" id="89957"/>
    <lineage>
        <taxon>Eukaryota</taxon>
        <taxon>Sar</taxon>
        <taxon>Alveolata</taxon>
        <taxon>Dinophyceae</taxon>
        <taxon>Suessiales</taxon>
        <taxon>Suessiaceae</taxon>
        <taxon>Polarella</taxon>
    </lineage>
</organism>
<protein>
    <submittedName>
        <fullName evidence="2">Uncharacterized protein</fullName>
    </submittedName>
</protein>
<gene>
    <name evidence="2" type="ORF">PGLA1383_LOCUS5513</name>
</gene>
<evidence type="ECO:0000256" key="1">
    <source>
        <dbReference type="SAM" id="MobiDB-lite"/>
    </source>
</evidence>
<dbReference type="Proteomes" id="UP000654075">
    <property type="component" value="Unassembled WGS sequence"/>
</dbReference>
<dbReference type="Gene3D" id="3.40.50.300">
    <property type="entry name" value="P-loop containing nucleotide triphosphate hydrolases"/>
    <property type="match status" value="1"/>
</dbReference>
<dbReference type="AlphaFoldDB" id="A0A813DJG1"/>
<dbReference type="PANTHER" id="PTHR36978">
    <property type="entry name" value="P-LOOP CONTAINING NUCLEOTIDE TRIPHOSPHATE HYDROLASE"/>
    <property type="match status" value="1"/>
</dbReference>
<comment type="caution">
    <text evidence="2">The sequence shown here is derived from an EMBL/GenBank/DDBJ whole genome shotgun (WGS) entry which is preliminary data.</text>
</comment>